<comment type="function">
    <text evidence="5">Forms part of the ribosomal stalk, playing a central role in the interaction of the ribosome with GTP-bound translation factors.</text>
</comment>
<dbReference type="GO" id="GO:0070180">
    <property type="term" value="F:large ribosomal subunit rRNA binding"/>
    <property type="evidence" value="ECO:0007669"/>
    <property type="project" value="UniProtKB-UniRule"/>
</dbReference>
<dbReference type="OrthoDB" id="3186107at2"/>
<evidence type="ECO:0000256" key="3">
    <source>
        <dbReference type="ARBA" id="ARBA00023274"/>
    </source>
</evidence>
<dbReference type="PANTHER" id="PTHR11560">
    <property type="entry name" value="39S RIBOSOMAL PROTEIN L10, MITOCHONDRIAL"/>
    <property type="match status" value="1"/>
</dbReference>
<accession>U2SZT2</accession>
<dbReference type="eggNOG" id="COG0244">
    <property type="taxonomic scope" value="Bacteria"/>
</dbReference>
<dbReference type="InterPro" id="IPR022973">
    <property type="entry name" value="Ribosomal_uL10_bac"/>
</dbReference>
<keyword evidence="2 5" id="KW-0689">Ribosomal protein</keyword>
<dbReference type="PATRIC" id="fig|1125712.3.peg.2201"/>
<dbReference type="Proteomes" id="UP000016638">
    <property type="component" value="Unassembled WGS sequence"/>
</dbReference>
<dbReference type="Gene3D" id="3.30.70.1730">
    <property type="match status" value="1"/>
</dbReference>
<evidence type="ECO:0000256" key="5">
    <source>
        <dbReference type="HAMAP-Rule" id="MF_00362"/>
    </source>
</evidence>
<keyword evidence="5" id="KW-0699">rRNA-binding</keyword>
<sequence>MPNKSNVSMLEKIGESLESSKGMFVIDYRGLTVKETQELRRSLMKAGAHMKVYKNNIVKIALRSAELPEIENMVGTCAYVFYDNDPVEAAKVIKRQSEALHKIEWVGAIADGKALSAEDAKAYAELKSRDELLAELVFVMASPLSGIAQVAAGPARGLVTALSAVADQREAA</sequence>
<evidence type="ECO:0000256" key="1">
    <source>
        <dbReference type="ARBA" id="ARBA00008889"/>
    </source>
</evidence>
<dbReference type="AlphaFoldDB" id="U2SZT2"/>
<dbReference type="STRING" id="1125712.HMPREF1316_1199"/>
<evidence type="ECO:0000313" key="6">
    <source>
        <dbReference type="EMBL" id="ERL06304.1"/>
    </source>
</evidence>
<gene>
    <name evidence="5 6" type="primary">rplJ</name>
    <name evidence="6" type="ORF">HMPREF1316_1199</name>
</gene>
<dbReference type="HAMAP" id="MF_00362">
    <property type="entry name" value="Ribosomal_uL10"/>
    <property type="match status" value="1"/>
</dbReference>
<evidence type="ECO:0000256" key="4">
    <source>
        <dbReference type="ARBA" id="ARBA00035202"/>
    </source>
</evidence>
<comment type="similarity">
    <text evidence="1 5">Belongs to the universal ribosomal protein uL10 family.</text>
</comment>
<dbReference type="InterPro" id="IPR001790">
    <property type="entry name" value="Ribosomal_uL10"/>
</dbReference>
<protein>
    <recommendedName>
        <fullName evidence="4 5">Large ribosomal subunit protein uL10</fullName>
    </recommendedName>
</protein>
<dbReference type="NCBIfam" id="NF000955">
    <property type="entry name" value="PRK00099.1-1"/>
    <property type="match status" value="1"/>
</dbReference>
<keyword evidence="5" id="KW-0694">RNA-binding</keyword>
<keyword evidence="3 5" id="KW-0687">Ribonucleoprotein</keyword>
<dbReference type="EMBL" id="AWEZ01000067">
    <property type="protein sequence ID" value="ERL06304.1"/>
    <property type="molecule type" value="Genomic_DNA"/>
</dbReference>
<dbReference type="SUPFAM" id="SSF160369">
    <property type="entry name" value="Ribosomal protein L10-like"/>
    <property type="match status" value="1"/>
</dbReference>
<organism evidence="6 7">
    <name type="scientific">Olsenella profusa F0195</name>
    <dbReference type="NCBI Taxonomy" id="1125712"/>
    <lineage>
        <taxon>Bacteria</taxon>
        <taxon>Bacillati</taxon>
        <taxon>Actinomycetota</taxon>
        <taxon>Coriobacteriia</taxon>
        <taxon>Coriobacteriales</taxon>
        <taxon>Atopobiaceae</taxon>
        <taxon>Olsenella</taxon>
    </lineage>
</organism>
<dbReference type="Pfam" id="PF00466">
    <property type="entry name" value="Ribosomal_L10"/>
    <property type="match status" value="1"/>
</dbReference>
<dbReference type="InterPro" id="IPR047865">
    <property type="entry name" value="Ribosomal_uL10_bac_type"/>
</dbReference>
<dbReference type="GO" id="GO:1990904">
    <property type="term" value="C:ribonucleoprotein complex"/>
    <property type="evidence" value="ECO:0007669"/>
    <property type="project" value="UniProtKB-KW"/>
</dbReference>
<name>U2SZT2_9ACTN</name>
<dbReference type="CDD" id="cd05797">
    <property type="entry name" value="Ribosomal_L10"/>
    <property type="match status" value="1"/>
</dbReference>
<comment type="subunit">
    <text evidence="5">Part of the ribosomal stalk of the 50S ribosomal subunit. The N-terminus interacts with L11 and the large rRNA to form the base of the stalk. The C-terminus forms an elongated spine to which L12 dimers bind in a sequential fashion forming a multimeric L10(L12)X complex.</text>
</comment>
<evidence type="ECO:0000256" key="2">
    <source>
        <dbReference type="ARBA" id="ARBA00022980"/>
    </source>
</evidence>
<keyword evidence="7" id="KW-1185">Reference proteome</keyword>
<proteinExistence type="inferred from homology"/>
<comment type="caution">
    <text evidence="6">The sequence shown here is derived from an EMBL/GenBank/DDBJ whole genome shotgun (WGS) entry which is preliminary data.</text>
</comment>
<dbReference type="GO" id="GO:0005840">
    <property type="term" value="C:ribosome"/>
    <property type="evidence" value="ECO:0007669"/>
    <property type="project" value="UniProtKB-KW"/>
</dbReference>
<dbReference type="Gene3D" id="6.10.250.290">
    <property type="match status" value="1"/>
</dbReference>
<dbReference type="RefSeq" id="WP_021727077.1">
    <property type="nucleotide sequence ID" value="NZ_AWEZ01000067.1"/>
</dbReference>
<reference evidence="6 7" key="1">
    <citation type="submission" date="2013-08" db="EMBL/GenBank/DDBJ databases">
        <authorList>
            <person name="Durkin A.S."/>
            <person name="Haft D.R."/>
            <person name="McCorrison J."/>
            <person name="Torralba M."/>
            <person name="Gillis M."/>
            <person name="Haft D.H."/>
            <person name="Methe B."/>
            <person name="Sutton G."/>
            <person name="Nelson K.E."/>
        </authorList>
    </citation>
    <scope>NUCLEOTIDE SEQUENCE [LARGE SCALE GENOMIC DNA]</scope>
    <source>
        <strain evidence="6 7">F0195</strain>
    </source>
</reference>
<evidence type="ECO:0000313" key="7">
    <source>
        <dbReference type="Proteomes" id="UP000016638"/>
    </source>
</evidence>
<dbReference type="InterPro" id="IPR043141">
    <property type="entry name" value="Ribosomal_uL10-like_sf"/>
</dbReference>
<dbReference type="GO" id="GO:0006412">
    <property type="term" value="P:translation"/>
    <property type="evidence" value="ECO:0007669"/>
    <property type="project" value="UniProtKB-UniRule"/>
</dbReference>